<proteinExistence type="predicted"/>
<gene>
    <name evidence="3" type="ORF">HPLM_LOCUS21716</name>
</gene>
<sequence length="221" mass="24370">MTTDETTEKLFERPTTLEEQPRLENSTPDVVATTPEKQLLEGVTTTEVTDKKTTPGEQVLEETTTPIVTDAPTTSEEQLLKETTVPGEVTVENVTSSIESEKTTTVVVSKLNTTVAATTTTTPKTCTDLINPKTGRSDCRRRKNLCTRTGFTDFMKNSCPVTCGYCKMCFDEFARNGRGFCTQANIQRMCEHRNLRIRAATRNRCPVACGVCVAGTVLQLK</sequence>
<organism evidence="5">
    <name type="scientific">Haemonchus placei</name>
    <name type="common">Barber's pole worm</name>
    <dbReference type="NCBI Taxonomy" id="6290"/>
    <lineage>
        <taxon>Eukaryota</taxon>
        <taxon>Metazoa</taxon>
        <taxon>Ecdysozoa</taxon>
        <taxon>Nematoda</taxon>
        <taxon>Chromadorea</taxon>
        <taxon>Rhabditida</taxon>
        <taxon>Rhabditina</taxon>
        <taxon>Rhabditomorpha</taxon>
        <taxon>Strongyloidea</taxon>
        <taxon>Trichostrongylidae</taxon>
        <taxon>Haemonchus</taxon>
    </lineage>
</organism>
<feature type="domain" description="ShKT" evidence="2">
    <location>
        <begin position="125"/>
        <end position="167"/>
    </location>
</feature>
<dbReference type="Proteomes" id="UP000268014">
    <property type="component" value="Unassembled WGS sequence"/>
</dbReference>
<dbReference type="OrthoDB" id="5873926at2759"/>
<dbReference type="WBParaSite" id="HPLM_0002172701-mRNA-1">
    <property type="protein sequence ID" value="HPLM_0002172701-mRNA-1"/>
    <property type="gene ID" value="HPLM_0002172701"/>
</dbReference>
<evidence type="ECO:0000256" key="1">
    <source>
        <dbReference type="SAM" id="MobiDB-lite"/>
    </source>
</evidence>
<evidence type="ECO:0000313" key="4">
    <source>
        <dbReference type="Proteomes" id="UP000268014"/>
    </source>
</evidence>
<dbReference type="EMBL" id="UZAF01023945">
    <property type="protein sequence ID" value="VDO91760.1"/>
    <property type="molecule type" value="Genomic_DNA"/>
</dbReference>
<reference evidence="5" key="1">
    <citation type="submission" date="2017-02" db="UniProtKB">
        <authorList>
            <consortium name="WormBaseParasite"/>
        </authorList>
    </citation>
    <scope>IDENTIFICATION</scope>
</reference>
<dbReference type="SMART" id="SM00254">
    <property type="entry name" value="ShKT"/>
    <property type="match status" value="1"/>
</dbReference>
<evidence type="ECO:0000313" key="3">
    <source>
        <dbReference type="EMBL" id="VDO91760.1"/>
    </source>
</evidence>
<evidence type="ECO:0000313" key="5">
    <source>
        <dbReference type="WBParaSite" id="HPLM_0002172701-mRNA-1"/>
    </source>
</evidence>
<dbReference type="Pfam" id="PF01549">
    <property type="entry name" value="ShK"/>
    <property type="match status" value="1"/>
</dbReference>
<protein>
    <submittedName>
        <fullName evidence="5">ShKT domain-containing protein</fullName>
    </submittedName>
</protein>
<feature type="compositionally biased region" description="Basic and acidic residues" evidence="1">
    <location>
        <begin position="1"/>
        <end position="22"/>
    </location>
</feature>
<accession>A0A0N4XBI2</accession>
<reference evidence="3 4" key="2">
    <citation type="submission" date="2018-11" db="EMBL/GenBank/DDBJ databases">
        <authorList>
            <consortium name="Pathogen Informatics"/>
        </authorList>
    </citation>
    <scope>NUCLEOTIDE SEQUENCE [LARGE SCALE GENOMIC DNA]</scope>
    <source>
        <strain evidence="3 4">MHpl1</strain>
    </source>
</reference>
<keyword evidence="4" id="KW-1185">Reference proteome</keyword>
<dbReference type="AlphaFoldDB" id="A0A0N4XBI2"/>
<dbReference type="PANTHER" id="PTHR46219">
    <property type="entry name" value="PROTEIN CBG11138"/>
    <property type="match status" value="1"/>
</dbReference>
<name>A0A0N4XBI2_HAEPC</name>
<dbReference type="Gene3D" id="1.10.10.1940">
    <property type="match status" value="1"/>
</dbReference>
<evidence type="ECO:0000259" key="2">
    <source>
        <dbReference type="SMART" id="SM00254"/>
    </source>
</evidence>
<dbReference type="PANTHER" id="PTHR46219:SF15">
    <property type="entry name" value="SHKT DOMAIN-CONTAINING PROTEIN"/>
    <property type="match status" value="1"/>
</dbReference>
<dbReference type="InterPro" id="IPR003582">
    <property type="entry name" value="ShKT_dom"/>
</dbReference>
<dbReference type="OMA" id="FCTQANI"/>
<feature type="region of interest" description="Disordered" evidence="1">
    <location>
        <begin position="1"/>
        <end position="31"/>
    </location>
</feature>